<evidence type="ECO:0000259" key="7">
    <source>
        <dbReference type="PROSITE" id="PS50888"/>
    </source>
</evidence>
<keyword evidence="5" id="KW-0539">Nucleus</keyword>
<dbReference type="GO" id="GO:0003700">
    <property type="term" value="F:DNA-binding transcription factor activity"/>
    <property type="evidence" value="ECO:0007669"/>
    <property type="project" value="InterPro"/>
</dbReference>
<dbReference type="InterPro" id="IPR044283">
    <property type="entry name" value="FAMA/SPEECHLESS/MUTE-like"/>
</dbReference>
<dbReference type="Proteomes" id="UP000004994">
    <property type="component" value="Chromosome 3"/>
</dbReference>
<feature type="compositionally biased region" description="Pro residues" evidence="6">
    <location>
        <begin position="188"/>
        <end position="197"/>
    </location>
</feature>
<evidence type="ECO:0000313" key="8">
    <source>
        <dbReference type="EnsemblPlants" id="Solyc03g007410.3.1"/>
    </source>
</evidence>
<evidence type="ECO:0000256" key="4">
    <source>
        <dbReference type="ARBA" id="ARBA00023163"/>
    </source>
</evidence>
<keyword evidence="3" id="KW-0238">DNA-binding</keyword>
<gene>
    <name evidence="8" type="primary">LOC101256653</name>
</gene>
<dbReference type="InParanoid" id="A0A3Q7FG33"/>
<dbReference type="KEGG" id="sly:101256653"/>
<evidence type="ECO:0000256" key="1">
    <source>
        <dbReference type="ARBA" id="ARBA00004123"/>
    </source>
</evidence>
<evidence type="ECO:0000256" key="2">
    <source>
        <dbReference type="ARBA" id="ARBA00023015"/>
    </source>
</evidence>
<dbReference type="InterPro" id="IPR054502">
    <property type="entry name" value="bHLH-TF_ACT-like_plant"/>
</dbReference>
<dbReference type="GO" id="GO:0010374">
    <property type="term" value="P:stomatal complex development"/>
    <property type="evidence" value="ECO:0000318"/>
    <property type="project" value="GO_Central"/>
</dbReference>
<evidence type="ECO:0000313" key="9">
    <source>
        <dbReference type="Proteomes" id="UP000004994"/>
    </source>
</evidence>
<feature type="compositionally biased region" description="Low complexity" evidence="6">
    <location>
        <begin position="178"/>
        <end position="187"/>
    </location>
</feature>
<dbReference type="SUPFAM" id="SSF47459">
    <property type="entry name" value="HLH, helix-loop-helix DNA-binding domain"/>
    <property type="match status" value="1"/>
</dbReference>
<reference evidence="8" key="1">
    <citation type="journal article" date="2012" name="Nature">
        <title>The tomato genome sequence provides insights into fleshy fruit evolution.</title>
        <authorList>
            <consortium name="Tomato Genome Consortium"/>
        </authorList>
    </citation>
    <scope>NUCLEOTIDE SEQUENCE [LARGE SCALE GENOMIC DNA]</scope>
    <source>
        <strain evidence="8">cv. Heinz 1706</strain>
    </source>
</reference>
<dbReference type="PANTHER" id="PTHR46684">
    <property type="entry name" value="TRANSCRIPTION FACTOR FAMA"/>
    <property type="match status" value="1"/>
</dbReference>
<dbReference type="AlphaFoldDB" id="A0A3Q7FG33"/>
<dbReference type="EnsemblPlants" id="Solyc03g007410.3.1">
    <property type="protein sequence ID" value="Solyc03g007410.3.1"/>
    <property type="gene ID" value="Solyc03g007410.3"/>
</dbReference>
<dbReference type="OrthoDB" id="675169at2759"/>
<keyword evidence="2" id="KW-0805">Transcription regulation</keyword>
<dbReference type="RefSeq" id="XP_004234277.1">
    <property type="nucleotide sequence ID" value="XM_004234229.5"/>
</dbReference>
<feature type="compositionally biased region" description="Low complexity" evidence="6">
    <location>
        <begin position="215"/>
        <end position="236"/>
    </location>
</feature>
<feature type="region of interest" description="Disordered" evidence="6">
    <location>
        <begin position="177"/>
        <end position="238"/>
    </location>
</feature>
<dbReference type="Gramene" id="Solyc03g007410.3.1">
    <property type="protein sequence ID" value="Solyc03g007410.3.1"/>
    <property type="gene ID" value="Solyc03g007410.3"/>
</dbReference>
<dbReference type="InterPro" id="IPR011598">
    <property type="entry name" value="bHLH_dom"/>
</dbReference>
<comment type="subcellular location">
    <subcellularLocation>
        <location evidence="1">Nucleus</location>
    </subcellularLocation>
</comment>
<dbReference type="STRING" id="4081.A0A3Q7FG33"/>
<proteinExistence type="predicted"/>
<dbReference type="PANTHER" id="PTHR46684:SF4">
    <property type="entry name" value="TRANSCRIPTION FACTOR SPEECHLESS"/>
    <property type="match status" value="1"/>
</dbReference>
<dbReference type="CDD" id="cd11448">
    <property type="entry name" value="bHLH_AtFAMA_like"/>
    <property type="match status" value="1"/>
</dbReference>
<dbReference type="GO" id="GO:0045893">
    <property type="term" value="P:positive regulation of DNA-templated transcription"/>
    <property type="evidence" value="ECO:0000318"/>
    <property type="project" value="GO_Central"/>
</dbReference>
<dbReference type="FunFam" id="4.10.280.10:FF:000061">
    <property type="entry name" value="Transcription factor SPEECHLESS"/>
    <property type="match status" value="1"/>
</dbReference>
<protein>
    <recommendedName>
        <fullName evidence="7">BHLH domain-containing protein</fullName>
    </recommendedName>
</protein>
<dbReference type="GO" id="GO:0046983">
    <property type="term" value="F:protein dimerization activity"/>
    <property type="evidence" value="ECO:0007669"/>
    <property type="project" value="InterPro"/>
</dbReference>
<dbReference type="OMA" id="HESSMIN"/>
<dbReference type="GO" id="GO:0003677">
    <property type="term" value="F:DNA binding"/>
    <property type="evidence" value="ECO:0007669"/>
    <property type="project" value="UniProtKB-KW"/>
</dbReference>
<dbReference type="FunCoup" id="A0A3Q7FG33">
    <property type="interactions" value="219"/>
</dbReference>
<dbReference type="Pfam" id="PF00010">
    <property type="entry name" value="HLH"/>
    <property type="match status" value="1"/>
</dbReference>
<evidence type="ECO:0000256" key="5">
    <source>
        <dbReference type="ARBA" id="ARBA00023242"/>
    </source>
</evidence>
<evidence type="ECO:0000256" key="6">
    <source>
        <dbReference type="SAM" id="MobiDB-lite"/>
    </source>
</evidence>
<feature type="domain" description="BHLH" evidence="7">
    <location>
        <begin position="96"/>
        <end position="147"/>
    </location>
</feature>
<dbReference type="PROSITE" id="PS50888">
    <property type="entry name" value="BHLH"/>
    <property type="match status" value="1"/>
</dbReference>
<dbReference type="Gene3D" id="4.10.280.10">
    <property type="entry name" value="Helix-loop-helix DNA-binding domain"/>
    <property type="match status" value="1"/>
</dbReference>
<dbReference type="SMART" id="SM00353">
    <property type="entry name" value="HLH"/>
    <property type="match status" value="1"/>
</dbReference>
<name>A0A3Q7FG33_SOLLC</name>
<reference evidence="8" key="2">
    <citation type="submission" date="2019-01" db="UniProtKB">
        <authorList>
            <consortium name="EnsemblPlants"/>
        </authorList>
    </citation>
    <scope>IDENTIFICATION</scope>
    <source>
        <strain evidence="8">cv. Heinz 1706</strain>
    </source>
</reference>
<dbReference type="GO" id="GO:0005634">
    <property type="term" value="C:nucleus"/>
    <property type="evidence" value="ECO:0000318"/>
    <property type="project" value="GO_Central"/>
</dbReference>
<dbReference type="PaxDb" id="4081-Solyc03g007410.2.1"/>
<dbReference type="SMR" id="A0A3Q7FG33"/>
<organism evidence="8">
    <name type="scientific">Solanum lycopersicum</name>
    <name type="common">Tomato</name>
    <name type="synonym">Lycopersicon esculentum</name>
    <dbReference type="NCBI Taxonomy" id="4081"/>
    <lineage>
        <taxon>Eukaryota</taxon>
        <taxon>Viridiplantae</taxon>
        <taxon>Streptophyta</taxon>
        <taxon>Embryophyta</taxon>
        <taxon>Tracheophyta</taxon>
        <taxon>Spermatophyta</taxon>
        <taxon>Magnoliopsida</taxon>
        <taxon>eudicotyledons</taxon>
        <taxon>Gunneridae</taxon>
        <taxon>Pentapetalae</taxon>
        <taxon>asterids</taxon>
        <taxon>lamiids</taxon>
        <taxon>Solanales</taxon>
        <taxon>Solanaceae</taxon>
        <taxon>Solanoideae</taxon>
        <taxon>Solaneae</taxon>
        <taxon>Solanum</taxon>
        <taxon>Solanum subgen. Lycopersicon</taxon>
    </lineage>
</organism>
<keyword evidence="4" id="KW-0804">Transcription</keyword>
<dbReference type="Pfam" id="PF22754">
    <property type="entry name" value="bHLH-TF_ACT-like_plant"/>
    <property type="match status" value="1"/>
</dbReference>
<keyword evidence="9" id="KW-1185">Reference proteome</keyword>
<sequence>MDGDQNLSDLFDDSECDIFGILEALEGGGGGGGNSGITSKFNDNINNQTATIATTITTTTSDEITGLVSEEGKKRKLISQKSTGSCATLQEEETIENKISHITVERNRRKQMNEHLSVLRTLMPCFYAKRGDQASIIGGVVDYINELQQVLQSLEAKKQRKVYSEVLSPRVLPPQLVPISPRLLTPSPLSPRKPPLSPRMNLPISPRTPQPTSPYKPNANANKPPEPSPTTSSNSSIDSHVNNELAANSKSAIADVEVKFSGAGANVILKTVSPRIPGQAVKIIAALEQLALEILHVSISTIDGTMLNSFTIKIGIECQLSAEELAHQIQQTFC</sequence>
<dbReference type="GeneID" id="101256653"/>
<dbReference type="GO" id="GO:0010052">
    <property type="term" value="P:guard cell differentiation"/>
    <property type="evidence" value="ECO:0007669"/>
    <property type="project" value="InterPro"/>
</dbReference>
<accession>A0A3Q7FG33</accession>
<dbReference type="InterPro" id="IPR036638">
    <property type="entry name" value="HLH_DNA-bd_sf"/>
</dbReference>
<evidence type="ECO:0000256" key="3">
    <source>
        <dbReference type="ARBA" id="ARBA00023125"/>
    </source>
</evidence>